<gene>
    <name evidence="1" type="ORF">BDN72DRAFT_331973</name>
</gene>
<name>A0ACD3AD47_9AGAR</name>
<evidence type="ECO:0000313" key="2">
    <source>
        <dbReference type="Proteomes" id="UP000308600"/>
    </source>
</evidence>
<accession>A0ACD3AD47</accession>
<evidence type="ECO:0000313" key="1">
    <source>
        <dbReference type="EMBL" id="TFK63244.1"/>
    </source>
</evidence>
<organism evidence="1 2">
    <name type="scientific">Pluteus cervinus</name>
    <dbReference type="NCBI Taxonomy" id="181527"/>
    <lineage>
        <taxon>Eukaryota</taxon>
        <taxon>Fungi</taxon>
        <taxon>Dikarya</taxon>
        <taxon>Basidiomycota</taxon>
        <taxon>Agaricomycotina</taxon>
        <taxon>Agaricomycetes</taxon>
        <taxon>Agaricomycetidae</taxon>
        <taxon>Agaricales</taxon>
        <taxon>Pluteineae</taxon>
        <taxon>Pluteaceae</taxon>
        <taxon>Pluteus</taxon>
    </lineage>
</organism>
<keyword evidence="2" id="KW-1185">Reference proteome</keyword>
<dbReference type="EMBL" id="ML208533">
    <property type="protein sequence ID" value="TFK63244.1"/>
    <property type="molecule type" value="Genomic_DNA"/>
</dbReference>
<proteinExistence type="predicted"/>
<reference evidence="1 2" key="1">
    <citation type="journal article" date="2019" name="Nat. Ecol. Evol.">
        <title>Megaphylogeny resolves global patterns of mushroom evolution.</title>
        <authorList>
            <person name="Varga T."/>
            <person name="Krizsan K."/>
            <person name="Foldi C."/>
            <person name="Dima B."/>
            <person name="Sanchez-Garcia M."/>
            <person name="Sanchez-Ramirez S."/>
            <person name="Szollosi G.J."/>
            <person name="Szarkandi J.G."/>
            <person name="Papp V."/>
            <person name="Albert L."/>
            <person name="Andreopoulos W."/>
            <person name="Angelini C."/>
            <person name="Antonin V."/>
            <person name="Barry K.W."/>
            <person name="Bougher N.L."/>
            <person name="Buchanan P."/>
            <person name="Buyck B."/>
            <person name="Bense V."/>
            <person name="Catcheside P."/>
            <person name="Chovatia M."/>
            <person name="Cooper J."/>
            <person name="Damon W."/>
            <person name="Desjardin D."/>
            <person name="Finy P."/>
            <person name="Geml J."/>
            <person name="Haridas S."/>
            <person name="Hughes K."/>
            <person name="Justo A."/>
            <person name="Karasinski D."/>
            <person name="Kautmanova I."/>
            <person name="Kiss B."/>
            <person name="Kocsube S."/>
            <person name="Kotiranta H."/>
            <person name="LaButti K.M."/>
            <person name="Lechner B.E."/>
            <person name="Liimatainen K."/>
            <person name="Lipzen A."/>
            <person name="Lukacs Z."/>
            <person name="Mihaltcheva S."/>
            <person name="Morgado L.N."/>
            <person name="Niskanen T."/>
            <person name="Noordeloos M.E."/>
            <person name="Ohm R.A."/>
            <person name="Ortiz-Santana B."/>
            <person name="Ovrebo C."/>
            <person name="Racz N."/>
            <person name="Riley R."/>
            <person name="Savchenko A."/>
            <person name="Shiryaev A."/>
            <person name="Soop K."/>
            <person name="Spirin V."/>
            <person name="Szebenyi C."/>
            <person name="Tomsovsky M."/>
            <person name="Tulloss R.E."/>
            <person name="Uehling J."/>
            <person name="Grigoriev I.V."/>
            <person name="Vagvolgyi C."/>
            <person name="Papp T."/>
            <person name="Martin F.M."/>
            <person name="Miettinen O."/>
            <person name="Hibbett D.S."/>
            <person name="Nagy L.G."/>
        </authorList>
    </citation>
    <scope>NUCLEOTIDE SEQUENCE [LARGE SCALE GENOMIC DNA]</scope>
    <source>
        <strain evidence="1 2">NL-1719</strain>
    </source>
</reference>
<protein>
    <submittedName>
        <fullName evidence="1">Uncharacterized protein</fullName>
    </submittedName>
</protein>
<dbReference type="Proteomes" id="UP000308600">
    <property type="component" value="Unassembled WGS sequence"/>
</dbReference>
<sequence length="315" mass="35833">MFSALRGSLPTPTVEDFAVLLGFSNAISPFVKKIPPTEIQKFENMYDCVSRLHECPETQQHIILAEFYAKYLPATVDRFVNDAIPELDRVVIPDTSPYALPPSYYKCFDSFFYMICAVQHESYFAKYIVSRKPVAASRKKVAQNACAAHNRNCDDFLMQADFRNSRAGPLFLAFSALRTVLVLLVKEGHGLSRQTQDKLLRLLHRWGFQHYDDDLGRITHNIISTLTNAPLRGPFADPHECLDSQDVREMLLMKKMLLQERKVCGWPACDASENLKACARCQTVCYVSFMILRRILIFESFISSDVQVLSTALPS</sequence>